<dbReference type="PANTHER" id="PTHR47171:SF6">
    <property type="entry name" value="SPECIFIC TRANSCRIPTION FACTOR, PUTATIVE (AFU_ORTHOLOGUE AFUA_2G06130)-RELATED"/>
    <property type="match status" value="1"/>
</dbReference>
<dbReference type="GO" id="GO:0003677">
    <property type="term" value="F:DNA binding"/>
    <property type="evidence" value="ECO:0007669"/>
    <property type="project" value="UniProtKB-KW"/>
</dbReference>
<dbReference type="InterPro" id="IPR012816">
    <property type="entry name" value="NADAR"/>
</dbReference>
<feature type="region of interest" description="Disordered" evidence="6">
    <location>
        <begin position="769"/>
        <end position="875"/>
    </location>
</feature>
<dbReference type="GO" id="GO:0008270">
    <property type="term" value="F:zinc ion binding"/>
    <property type="evidence" value="ECO:0007669"/>
    <property type="project" value="InterPro"/>
</dbReference>
<feature type="compositionally biased region" description="Low complexity" evidence="6">
    <location>
        <begin position="266"/>
        <end position="277"/>
    </location>
</feature>
<feature type="compositionally biased region" description="Basic and acidic residues" evidence="6">
    <location>
        <begin position="280"/>
        <end position="291"/>
    </location>
</feature>
<dbReference type="CDD" id="cd15457">
    <property type="entry name" value="NADAR"/>
    <property type="match status" value="1"/>
</dbReference>
<name>A0A8H7BAW1_9PLEO</name>
<evidence type="ECO:0000256" key="3">
    <source>
        <dbReference type="ARBA" id="ARBA00023125"/>
    </source>
</evidence>
<dbReference type="GO" id="GO:0000981">
    <property type="term" value="F:DNA-binding transcription factor activity, RNA polymerase II-specific"/>
    <property type="evidence" value="ECO:0007669"/>
    <property type="project" value="InterPro"/>
</dbReference>
<dbReference type="AlphaFoldDB" id="A0A8H7BAW1"/>
<dbReference type="RefSeq" id="XP_038791086.1">
    <property type="nucleotide sequence ID" value="XM_038925230.1"/>
</dbReference>
<dbReference type="Gene3D" id="1.10.357.40">
    <property type="entry name" value="YbiA-like"/>
    <property type="match status" value="1"/>
</dbReference>
<proteinExistence type="predicted"/>
<dbReference type="SMART" id="SM00906">
    <property type="entry name" value="Fungal_trans"/>
    <property type="match status" value="1"/>
</dbReference>
<dbReference type="Pfam" id="PF08719">
    <property type="entry name" value="NADAR"/>
    <property type="match status" value="1"/>
</dbReference>
<dbReference type="GO" id="GO:0006351">
    <property type="term" value="P:DNA-templated transcription"/>
    <property type="evidence" value="ECO:0007669"/>
    <property type="project" value="InterPro"/>
</dbReference>
<feature type="region of interest" description="Disordered" evidence="6">
    <location>
        <begin position="354"/>
        <end position="378"/>
    </location>
</feature>
<evidence type="ECO:0000313" key="8">
    <source>
        <dbReference type="EMBL" id="KAF7681207.1"/>
    </source>
</evidence>
<keyword evidence="5" id="KW-0539">Nucleus</keyword>
<feature type="region of interest" description="Disordered" evidence="6">
    <location>
        <begin position="244"/>
        <end position="319"/>
    </location>
</feature>
<protein>
    <submittedName>
        <fullName evidence="8">Fungal specific transcription</fullName>
    </submittedName>
</protein>
<dbReference type="GeneID" id="62198408"/>
<dbReference type="CDD" id="cd12148">
    <property type="entry name" value="fungal_TF_MHR"/>
    <property type="match status" value="1"/>
</dbReference>
<evidence type="ECO:0000256" key="4">
    <source>
        <dbReference type="ARBA" id="ARBA00023163"/>
    </source>
</evidence>
<keyword evidence="4" id="KW-0804">Transcription</keyword>
<dbReference type="InterPro" id="IPR052073">
    <property type="entry name" value="Amide_Lactam_Regulators"/>
</dbReference>
<reference evidence="8" key="2">
    <citation type="submission" date="2020-08" db="EMBL/GenBank/DDBJ databases">
        <title>Draft Genome Sequence of Cumin Blight Pathogen Alternaria burnsii.</title>
        <authorList>
            <person name="Feng Z."/>
        </authorList>
    </citation>
    <scope>NUCLEOTIDE SEQUENCE</scope>
    <source>
        <strain evidence="8">CBS107.38</strain>
    </source>
</reference>
<dbReference type="CDD" id="cd00067">
    <property type="entry name" value="GAL4"/>
    <property type="match status" value="1"/>
</dbReference>
<comment type="caution">
    <text evidence="8">The sequence shown here is derived from an EMBL/GenBank/DDBJ whole genome shotgun (WGS) entry which is preliminary data.</text>
</comment>
<keyword evidence="1" id="KW-0862">Zinc</keyword>
<evidence type="ECO:0000313" key="9">
    <source>
        <dbReference type="Proteomes" id="UP000596902"/>
    </source>
</evidence>
<feature type="compositionally biased region" description="Polar residues" evidence="6">
    <location>
        <begin position="824"/>
        <end position="841"/>
    </location>
</feature>
<feature type="region of interest" description="Disordered" evidence="6">
    <location>
        <begin position="1"/>
        <end position="23"/>
    </location>
</feature>
<evidence type="ECO:0000256" key="5">
    <source>
        <dbReference type="ARBA" id="ARBA00023242"/>
    </source>
</evidence>
<dbReference type="SUPFAM" id="SSF143990">
    <property type="entry name" value="YbiA-like"/>
    <property type="match status" value="1"/>
</dbReference>
<evidence type="ECO:0000256" key="1">
    <source>
        <dbReference type="ARBA" id="ARBA00022833"/>
    </source>
</evidence>
<feature type="compositionally biased region" description="Low complexity" evidence="6">
    <location>
        <begin position="800"/>
        <end position="813"/>
    </location>
</feature>
<keyword evidence="3" id="KW-0238">DNA-binding</keyword>
<dbReference type="InterPro" id="IPR007219">
    <property type="entry name" value="XnlR_reg_dom"/>
</dbReference>
<evidence type="ECO:0000256" key="6">
    <source>
        <dbReference type="SAM" id="MobiDB-lite"/>
    </source>
</evidence>
<dbReference type="Pfam" id="PF04082">
    <property type="entry name" value="Fungal_trans"/>
    <property type="match status" value="1"/>
</dbReference>
<feature type="compositionally biased region" description="Polar residues" evidence="6">
    <location>
        <begin position="357"/>
        <end position="378"/>
    </location>
</feature>
<feature type="domain" description="Xylanolytic transcriptional activator regulatory" evidence="7">
    <location>
        <begin position="515"/>
        <end position="589"/>
    </location>
</feature>
<evidence type="ECO:0000256" key="2">
    <source>
        <dbReference type="ARBA" id="ARBA00023015"/>
    </source>
</evidence>
<dbReference type="PANTHER" id="PTHR47171">
    <property type="entry name" value="FARA-RELATED"/>
    <property type="match status" value="1"/>
</dbReference>
<organism evidence="8 9">
    <name type="scientific">Alternaria burnsii</name>
    <dbReference type="NCBI Taxonomy" id="1187904"/>
    <lineage>
        <taxon>Eukaryota</taxon>
        <taxon>Fungi</taxon>
        <taxon>Dikarya</taxon>
        <taxon>Ascomycota</taxon>
        <taxon>Pezizomycotina</taxon>
        <taxon>Dothideomycetes</taxon>
        <taxon>Pleosporomycetidae</taxon>
        <taxon>Pleosporales</taxon>
        <taxon>Pleosporineae</taxon>
        <taxon>Pleosporaceae</taxon>
        <taxon>Alternaria</taxon>
        <taxon>Alternaria sect. Alternaria</taxon>
    </lineage>
</organism>
<gene>
    <name evidence="8" type="ORF">GT037_000183</name>
</gene>
<dbReference type="EMBL" id="JAAABM010000001">
    <property type="protein sequence ID" value="KAF7681207.1"/>
    <property type="molecule type" value="Genomic_DNA"/>
</dbReference>
<feature type="compositionally biased region" description="Low complexity" evidence="6">
    <location>
        <begin position="9"/>
        <end position="23"/>
    </location>
</feature>
<evidence type="ECO:0000259" key="7">
    <source>
        <dbReference type="SMART" id="SM00906"/>
    </source>
</evidence>
<dbReference type="InterPro" id="IPR001138">
    <property type="entry name" value="Zn2Cys6_DnaBD"/>
</dbReference>
<accession>A0A8H7BAW1</accession>
<sequence>MPVTTIPHPSSSSSASSATSATPSTKPVFFWKPNDGHGYLSQWYWSKFTVDNETYAQAEMWMMVQKARCFGDEKIAKQMLETTNPKEHKDLGRQVRGFDAKVWDERKLEIVTQGTYHKFTISDDAENLRRMLLATGERELVEASPSDRIWGVGFAERNAPRNRERWGQNLLGRALMDVRTRLREEGKKQDYQLYTHFYAVRTKRACRYLSEMSTMITFAANNEFFRKRKRVHRACESCKKRRKRCSHTFDDEAEPGSNTQSGGGSNPTSTESPTTNGHYHPHDPRGARGDYGHAQSTMPPPQSPASDHTAPTPPNFLGYLNPEAVLREQVHSERGKTAQSPNHPPIGQWIEERDQRPASTQAGSSSSRIVETGPHSNQGDQISRALLTYLDAVGVDILPSRINQTALLEIYFSYVHPLLPLVDKELFYEQYNYGREPRILMQAICIVASKHATAAKHLCLGNDTQPLNPREFSQRLYNAVIVGIEAKLEKNRVVLIQVLALISLHCEGPEGAEQSSMHLAQAIHHAHTFGLQFGHQWKNQSSESQGNLEDVFWCLWSLDKINACMNGRPLLMHDRDNSLRQLPSDPEKRSSPFGIWLQISEMLDKVIDYYRPGRAAEETGWEGDDFLGFEEMVGDGEDKLDGPIMSLLSLFHHTMCMASHKSLSINAPVKSTPSYVRQSLSATRVIHLLNAESPELLPPLPIVPYALGVALSVVYRHFRSRRLKVHVNRATEELKQCVRLLDRLRNAWWSAGTTADLGRAVLSNAAGRNTNAVNTPVPAPVEPRQTEPKTEPPTPQATHSQLPPQNQSQPWSQNMGDTPIDPRLQQQQNHPHANSPMTSLLNPIPAPTPGQHPTSSERADRAPMAGPPAGFGFAEQSPDWLNFDAAFENFEGLLPDDQELGKDKNARLAHQSYSRLKRSYQ</sequence>
<dbReference type="NCBIfam" id="TIGR02464">
    <property type="entry name" value="ribofla_fusion"/>
    <property type="match status" value="1"/>
</dbReference>
<reference evidence="8" key="1">
    <citation type="submission" date="2020-01" db="EMBL/GenBank/DDBJ databases">
        <authorList>
            <person name="Feng Z.H.Z."/>
        </authorList>
    </citation>
    <scope>NUCLEOTIDE SEQUENCE</scope>
    <source>
        <strain evidence="8">CBS107.38</strain>
    </source>
</reference>
<dbReference type="InterPro" id="IPR037238">
    <property type="entry name" value="YbiA-like_sf"/>
</dbReference>
<keyword evidence="9" id="KW-1185">Reference proteome</keyword>
<keyword evidence="2" id="KW-0805">Transcription regulation</keyword>
<dbReference type="Proteomes" id="UP000596902">
    <property type="component" value="Unassembled WGS sequence"/>
</dbReference>